<feature type="transmembrane region" description="Helical" evidence="14">
    <location>
        <begin position="237"/>
        <end position="259"/>
    </location>
</feature>
<keyword evidence="18" id="KW-1185">Reference proteome</keyword>
<evidence type="ECO:0000256" key="5">
    <source>
        <dbReference type="ARBA" id="ARBA00022525"/>
    </source>
</evidence>
<dbReference type="GO" id="GO:0005576">
    <property type="term" value="C:extracellular region"/>
    <property type="evidence" value="ECO:0007669"/>
    <property type="project" value="UniProtKB-SubCell"/>
</dbReference>
<evidence type="ECO:0000256" key="4">
    <source>
        <dbReference type="ARBA" id="ARBA00010031"/>
    </source>
</evidence>
<feature type="domain" description="CFEM" evidence="15">
    <location>
        <begin position="5"/>
        <end position="53"/>
    </location>
</feature>
<gene>
    <name evidence="17" type="ORF">PG999_010144</name>
</gene>
<keyword evidence="5" id="KW-0964">Secreted</keyword>
<sequence>MDLIPSSSCHTFTNSSCICSDSNLRVSIAQCVSTTCSGFDAFEFEKVAAQACDSPVRSRKVELWSFVLAELCTIVCSLLRITSRILLGNWDLDDYLFFPIFVIRILAFGVDVWTLDPETVTVALKLFFIDETLWQSSVSTSASSPHDRFRTLVYVTIGIVVVSALVFLALQIAQCIPVSLVWEGWKMADSHLQKCLNINILTIAAGYTSIAQDGIVLLLPLPILLSLETPPMQRLKICCLFSLGVLATAVSCIRMKYILQFQATTNPTWDHTDSLIWTGLEVNVAILILCMVPIRQLFSRLQITPVDNGSLKKPGYSPPGSSGSGWPSLKENLPQIRQTNPKRDIFLLFSRDDSLYEPSMPKETGKRESLQLEEGDGLENAPAEAEVHMKSPTAFSATSPVNWPLPAKSEIKSDRHSLSVYSDRHTSSIYSDRNFPVVKAPIRVAYPVPLSRNEALQVLSRRLPEQALRQQPIHTYQQDWV</sequence>
<comment type="subcellular location">
    <subcellularLocation>
        <location evidence="2">Membrane</location>
        <topology evidence="2">Lipid-anchor</topology>
        <topology evidence="2">GPI-anchor</topology>
    </subcellularLocation>
    <subcellularLocation>
        <location evidence="1">Membrane</location>
        <topology evidence="1">Multi-pass membrane protein</topology>
    </subcellularLocation>
    <subcellularLocation>
        <location evidence="3">Secreted</location>
    </subcellularLocation>
</comment>
<organism evidence="17 18">
    <name type="scientific">Apiospora kogelbergensis</name>
    <dbReference type="NCBI Taxonomy" id="1337665"/>
    <lineage>
        <taxon>Eukaryota</taxon>
        <taxon>Fungi</taxon>
        <taxon>Dikarya</taxon>
        <taxon>Ascomycota</taxon>
        <taxon>Pezizomycotina</taxon>
        <taxon>Sordariomycetes</taxon>
        <taxon>Xylariomycetidae</taxon>
        <taxon>Amphisphaeriales</taxon>
        <taxon>Apiosporaceae</taxon>
        <taxon>Apiospora</taxon>
    </lineage>
</organism>
<evidence type="ECO:0000256" key="8">
    <source>
        <dbReference type="ARBA" id="ARBA00022729"/>
    </source>
</evidence>
<dbReference type="PANTHER" id="PTHR33048">
    <property type="entry name" value="PTH11-LIKE INTEGRAL MEMBRANE PROTEIN (AFU_ORTHOLOGUE AFUA_5G11245)"/>
    <property type="match status" value="1"/>
</dbReference>
<dbReference type="InterPro" id="IPR049326">
    <property type="entry name" value="Rhodopsin_dom_fungi"/>
</dbReference>
<keyword evidence="12" id="KW-0449">Lipoprotein</keyword>
<accession>A0AAW0QVK5</accession>
<comment type="similarity">
    <text evidence="13">Belongs to the SAT4 family.</text>
</comment>
<evidence type="ECO:0000256" key="11">
    <source>
        <dbReference type="ARBA" id="ARBA00023157"/>
    </source>
</evidence>
<dbReference type="Pfam" id="PF05730">
    <property type="entry name" value="CFEM"/>
    <property type="match status" value="1"/>
</dbReference>
<evidence type="ECO:0000256" key="14">
    <source>
        <dbReference type="SAM" id="Phobius"/>
    </source>
</evidence>
<feature type="transmembrane region" description="Helical" evidence="14">
    <location>
        <begin position="274"/>
        <end position="294"/>
    </location>
</feature>
<keyword evidence="10 14" id="KW-0472">Membrane</keyword>
<keyword evidence="7 14" id="KW-0812">Transmembrane</keyword>
<evidence type="ECO:0000256" key="1">
    <source>
        <dbReference type="ARBA" id="ARBA00004141"/>
    </source>
</evidence>
<name>A0AAW0QVK5_9PEZI</name>
<evidence type="ECO:0000256" key="10">
    <source>
        <dbReference type="ARBA" id="ARBA00023136"/>
    </source>
</evidence>
<dbReference type="InterPro" id="IPR008427">
    <property type="entry name" value="Extracellular_membr_CFEM_dom"/>
</dbReference>
<evidence type="ECO:0000256" key="2">
    <source>
        <dbReference type="ARBA" id="ARBA00004589"/>
    </source>
</evidence>
<feature type="transmembrane region" description="Helical" evidence="14">
    <location>
        <begin position="152"/>
        <end position="180"/>
    </location>
</feature>
<keyword evidence="11" id="KW-1015">Disulfide bond</keyword>
<evidence type="ECO:0000259" key="15">
    <source>
        <dbReference type="Pfam" id="PF05730"/>
    </source>
</evidence>
<proteinExistence type="inferred from homology"/>
<dbReference type="Proteomes" id="UP001392437">
    <property type="component" value="Unassembled WGS sequence"/>
</dbReference>
<reference evidence="17 18" key="1">
    <citation type="submission" date="2023-01" db="EMBL/GenBank/DDBJ databases">
        <title>Analysis of 21 Apiospora genomes using comparative genomics revels a genus with tremendous synthesis potential of carbohydrate active enzymes and secondary metabolites.</title>
        <authorList>
            <person name="Sorensen T."/>
        </authorList>
    </citation>
    <scope>NUCLEOTIDE SEQUENCE [LARGE SCALE GENOMIC DNA]</scope>
    <source>
        <strain evidence="17 18">CBS 117206</strain>
    </source>
</reference>
<evidence type="ECO:0000256" key="13">
    <source>
        <dbReference type="ARBA" id="ARBA00038359"/>
    </source>
</evidence>
<evidence type="ECO:0000256" key="12">
    <source>
        <dbReference type="ARBA" id="ARBA00023288"/>
    </source>
</evidence>
<keyword evidence="9 14" id="KW-1133">Transmembrane helix</keyword>
<feature type="transmembrane region" description="Helical" evidence="14">
    <location>
        <begin position="200"/>
        <end position="225"/>
    </location>
</feature>
<keyword evidence="6" id="KW-0325">Glycoprotein</keyword>
<comment type="similarity">
    <text evidence="4">Belongs to the RBT5 family.</text>
</comment>
<dbReference type="GO" id="GO:0098552">
    <property type="term" value="C:side of membrane"/>
    <property type="evidence" value="ECO:0007669"/>
    <property type="project" value="UniProtKB-KW"/>
</dbReference>
<dbReference type="EMBL" id="JAQQWP010000008">
    <property type="protein sequence ID" value="KAK8106785.1"/>
    <property type="molecule type" value="Genomic_DNA"/>
</dbReference>
<keyword evidence="8" id="KW-0732">Signal</keyword>
<dbReference type="AlphaFoldDB" id="A0AAW0QVK5"/>
<dbReference type="InterPro" id="IPR052337">
    <property type="entry name" value="SAT4-like"/>
</dbReference>
<evidence type="ECO:0000259" key="16">
    <source>
        <dbReference type="Pfam" id="PF20684"/>
    </source>
</evidence>
<evidence type="ECO:0000256" key="9">
    <source>
        <dbReference type="ARBA" id="ARBA00022989"/>
    </source>
</evidence>
<evidence type="ECO:0000256" key="3">
    <source>
        <dbReference type="ARBA" id="ARBA00004613"/>
    </source>
</evidence>
<feature type="domain" description="Rhodopsin" evidence="16">
    <location>
        <begin position="79"/>
        <end position="300"/>
    </location>
</feature>
<protein>
    <submittedName>
        <fullName evidence="17">CFEM domain-containing protein</fullName>
    </submittedName>
</protein>
<evidence type="ECO:0000256" key="7">
    <source>
        <dbReference type="ARBA" id="ARBA00022692"/>
    </source>
</evidence>
<evidence type="ECO:0000313" key="17">
    <source>
        <dbReference type="EMBL" id="KAK8106785.1"/>
    </source>
</evidence>
<dbReference type="PANTHER" id="PTHR33048:SF47">
    <property type="entry name" value="INTEGRAL MEMBRANE PROTEIN-RELATED"/>
    <property type="match status" value="1"/>
</dbReference>
<comment type="caution">
    <text evidence="17">The sequence shown here is derived from an EMBL/GenBank/DDBJ whole genome shotgun (WGS) entry which is preliminary data.</text>
</comment>
<evidence type="ECO:0000256" key="6">
    <source>
        <dbReference type="ARBA" id="ARBA00022622"/>
    </source>
</evidence>
<keyword evidence="6" id="KW-0336">GPI-anchor</keyword>
<dbReference type="Pfam" id="PF20684">
    <property type="entry name" value="Fung_rhodopsin"/>
    <property type="match status" value="1"/>
</dbReference>
<evidence type="ECO:0000313" key="18">
    <source>
        <dbReference type="Proteomes" id="UP001392437"/>
    </source>
</evidence>